<evidence type="ECO:0000313" key="2">
    <source>
        <dbReference type="Proteomes" id="UP001058974"/>
    </source>
</evidence>
<comment type="caution">
    <text evidence="1">The sequence shown here is derived from an EMBL/GenBank/DDBJ whole genome shotgun (WGS) entry which is preliminary data.</text>
</comment>
<dbReference type="InterPro" id="IPR021135">
    <property type="entry name" value="PEP_COase"/>
</dbReference>
<name>A0A9D5AW38_PEA</name>
<protein>
    <submittedName>
        <fullName evidence="1">Uncharacterized protein</fullName>
    </submittedName>
</protein>
<dbReference type="GO" id="GO:0005829">
    <property type="term" value="C:cytosol"/>
    <property type="evidence" value="ECO:0007669"/>
    <property type="project" value="TreeGrafter"/>
</dbReference>
<organism evidence="1 2">
    <name type="scientific">Pisum sativum</name>
    <name type="common">Garden pea</name>
    <name type="synonym">Lathyrus oleraceus</name>
    <dbReference type="NCBI Taxonomy" id="3888"/>
    <lineage>
        <taxon>Eukaryota</taxon>
        <taxon>Viridiplantae</taxon>
        <taxon>Streptophyta</taxon>
        <taxon>Embryophyta</taxon>
        <taxon>Tracheophyta</taxon>
        <taxon>Spermatophyta</taxon>
        <taxon>Magnoliopsida</taxon>
        <taxon>eudicotyledons</taxon>
        <taxon>Gunneridae</taxon>
        <taxon>Pentapetalae</taxon>
        <taxon>rosids</taxon>
        <taxon>fabids</taxon>
        <taxon>Fabales</taxon>
        <taxon>Fabaceae</taxon>
        <taxon>Papilionoideae</taxon>
        <taxon>50 kb inversion clade</taxon>
        <taxon>NPAAA clade</taxon>
        <taxon>Hologalegina</taxon>
        <taxon>IRL clade</taxon>
        <taxon>Fabeae</taxon>
        <taxon>Lathyrus</taxon>
    </lineage>
</organism>
<dbReference type="GO" id="GO:0006099">
    <property type="term" value="P:tricarboxylic acid cycle"/>
    <property type="evidence" value="ECO:0007669"/>
    <property type="project" value="InterPro"/>
</dbReference>
<evidence type="ECO:0000313" key="1">
    <source>
        <dbReference type="EMBL" id="KAI5424103.1"/>
    </source>
</evidence>
<dbReference type="Gramene" id="Psat03G0035300-T1">
    <property type="protein sequence ID" value="KAI5424103.1"/>
    <property type="gene ID" value="KIW84_030353"/>
</dbReference>
<proteinExistence type="predicted"/>
<dbReference type="Pfam" id="PF00311">
    <property type="entry name" value="PEPcase"/>
    <property type="match status" value="1"/>
</dbReference>
<dbReference type="SUPFAM" id="SSF50978">
    <property type="entry name" value="WD40 repeat-like"/>
    <property type="match status" value="1"/>
</dbReference>
<dbReference type="InterPro" id="IPR036322">
    <property type="entry name" value="WD40_repeat_dom_sf"/>
</dbReference>
<dbReference type="GO" id="GO:0048046">
    <property type="term" value="C:apoplast"/>
    <property type="evidence" value="ECO:0007669"/>
    <property type="project" value="TreeGrafter"/>
</dbReference>
<dbReference type="InterPro" id="IPR015943">
    <property type="entry name" value="WD40/YVTN_repeat-like_dom_sf"/>
</dbReference>
<dbReference type="GO" id="GO:0015977">
    <property type="term" value="P:carbon fixation"/>
    <property type="evidence" value="ECO:0007669"/>
    <property type="project" value="InterPro"/>
</dbReference>
<dbReference type="InterPro" id="IPR015813">
    <property type="entry name" value="Pyrv/PenolPyrv_kinase-like_dom"/>
</dbReference>
<gene>
    <name evidence="1" type="ORF">KIW84_030353</name>
</gene>
<dbReference type="GO" id="GO:0008964">
    <property type="term" value="F:phosphoenolpyruvate carboxylase activity"/>
    <property type="evidence" value="ECO:0007669"/>
    <property type="project" value="InterPro"/>
</dbReference>
<dbReference type="GO" id="GO:0048366">
    <property type="term" value="P:leaf development"/>
    <property type="evidence" value="ECO:0007669"/>
    <property type="project" value="TreeGrafter"/>
</dbReference>
<dbReference type="Proteomes" id="UP001058974">
    <property type="component" value="Chromosome 3"/>
</dbReference>
<sequence>MHPPISPKPEWRALMDQMAVIATAEYHCMVFQEPLFIEYFRLATQELEYGRMNIGSRPTKRKSSGGIETLRAIPWIFAWTQTRVTIDLVEMVFAKGDPGIAALYDRLLVSNDLWSFGELLRTKFVETLWELILRKKFVSKSFKIWDVSACSLPFQAAAAKEAPISWCIVTYGDDKLIKVWDANGRRLFTFEGHEAPIYSICPHHKENIQFIFSTAIDEETKGNNSVTETENILVQNTVDALIQITYMNVAPSDTTSSVGDDGLTKEWPSNGKDLHQTATVILSMIYQKMTKGGILSSSSSSPTSSNTCSSLIKSGDDALQRPVLPAWEIMEALPFILEAILTACVHGKLSSRDLTTEMLTSKTSVKEILNDKSVDPAEEEFGDMPPGFEKNSQIIFPPYNSKFQPSRIVECNPKITEYVAVALCRQKLHDEVLEKWKLSILDSTFKQQIHSSTSENAMILSLDVHVLPEALVPDTEIKPNDLPSHNGFEHVHAAILAPFAC</sequence>
<dbReference type="Gene3D" id="2.130.10.10">
    <property type="entry name" value="YVTN repeat-like/Quinoprotein amine dehydrogenase"/>
    <property type="match status" value="1"/>
</dbReference>
<dbReference type="PANTHER" id="PTHR30523:SF33">
    <property type="entry name" value="PHOSPHOENOLPYRUVATE CARBOXYLASE 3"/>
    <property type="match status" value="1"/>
</dbReference>
<dbReference type="SUPFAM" id="SSF51621">
    <property type="entry name" value="Phosphoenolpyruvate/pyruvate domain"/>
    <property type="match status" value="1"/>
</dbReference>
<dbReference type="GO" id="GO:0009507">
    <property type="term" value="C:chloroplast"/>
    <property type="evidence" value="ECO:0007669"/>
    <property type="project" value="TreeGrafter"/>
</dbReference>
<dbReference type="AlphaFoldDB" id="A0A9D5AW38"/>
<reference evidence="1 2" key="1">
    <citation type="journal article" date="2022" name="Nat. Genet.">
        <title>Improved pea reference genome and pan-genome highlight genomic features and evolutionary characteristics.</title>
        <authorList>
            <person name="Yang T."/>
            <person name="Liu R."/>
            <person name="Luo Y."/>
            <person name="Hu S."/>
            <person name="Wang D."/>
            <person name="Wang C."/>
            <person name="Pandey M.K."/>
            <person name="Ge S."/>
            <person name="Xu Q."/>
            <person name="Li N."/>
            <person name="Li G."/>
            <person name="Huang Y."/>
            <person name="Saxena R.K."/>
            <person name="Ji Y."/>
            <person name="Li M."/>
            <person name="Yan X."/>
            <person name="He Y."/>
            <person name="Liu Y."/>
            <person name="Wang X."/>
            <person name="Xiang C."/>
            <person name="Varshney R.K."/>
            <person name="Ding H."/>
            <person name="Gao S."/>
            <person name="Zong X."/>
        </authorList>
    </citation>
    <scope>NUCLEOTIDE SEQUENCE [LARGE SCALE GENOMIC DNA]</scope>
    <source>
        <strain evidence="1 2">cv. Zhongwan 6</strain>
    </source>
</reference>
<dbReference type="PANTHER" id="PTHR30523">
    <property type="entry name" value="PHOSPHOENOLPYRUVATE CARBOXYLASE"/>
    <property type="match status" value="1"/>
</dbReference>
<keyword evidence="2" id="KW-1185">Reference proteome</keyword>
<accession>A0A9D5AW38</accession>
<dbReference type="EMBL" id="JAMSHJ010000003">
    <property type="protein sequence ID" value="KAI5424103.1"/>
    <property type="molecule type" value="Genomic_DNA"/>
</dbReference>